<name>A0A6J7FBK0_9ZZZZ</name>
<dbReference type="Gene3D" id="3.40.50.1220">
    <property type="entry name" value="TPP-binding domain"/>
    <property type="match status" value="1"/>
</dbReference>
<reference evidence="9" key="1">
    <citation type="submission" date="2020-05" db="EMBL/GenBank/DDBJ databases">
        <authorList>
            <person name="Chiriac C."/>
            <person name="Salcher M."/>
            <person name="Ghai R."/>
            <person name="Kavagutti S V."/>
        </authorList>
    </citation>
    <scope>NUCLEOTIDE SEQUENCE</scope>
</reference>
<organism evidence="9">
    <name type="scientific">freshwater metagenome</name>
    <dbReference type="NCBI Taxonomy" id="449393"/>
    <lineage>
        <taxon>unclassified sequences</taxon>
        <taxon>metagenomes</taxon>
        <taxon>ecological metagenomes</taxon>
    </lineage>
</organism>
<keyword evidence="2" id="KW-0479">Metal-binding</keyword>
<dbReference type="Pfam" id="PF02775">
    <property type="entry name" value="TPP_enzyme_C"/>
    <property type="match status" value="1"/>
</dbReference>
<keyword evidence="1" id="KW-0808">Transferase</keyword>
<feature type="domain" description="Thiamine pyrophosphate enzyme TPP-binding" evidence="6">
    <location>
        <begin position="399"/>
        <end position="502"/>
    </location>
</feature>
<evidence type="ECO:0000259" key="8">
    <source>
        <dbReference type="Pfam" id="PF16582"/>
    </source>
</evidence>
<feature type="domain" description="Menaquinone biosynthesis protein MenD middle" evidence="8">
    <location>
        <begin position="181"/>
        <end position="363"/>
    </location>
</feature>
<dbReference type="GO" id="GO:0009234">
    <property type="term" value="P:menaquinone biosynthetic process"/>
    <property type="evidence" value="ECO:0007669"/>
    <property type="project" value="InterPro"/>
</dbReference>
<proteinExistence type="inferred from homology"/>
<dbReference type="AlphaFoldDB" id="A0A6J7FBK0"/>
<dbReference type="Pfam" id="PF16582">
    <property type="entry name" value="TPP_enzyme_M_2"/>
    <property type="match status" value="1"/>
</dbReference>
<dbReference type="GO" id="GO:0046872">
    <property type="term" value="F:metal ion binding"/>
    <property type="evidence" value="ECO:0007669"/>
    <property type="project" value="UniProtKB-KW"/>
</dbReference>
<accession>A0A6J7FBK0</accession>
<dbReference type="HAMAP" id="MF_01659">
    <property type="entry name" value="MenD"/>
    <property type="match status" value="1"/>
</dbReference>
<evidence type="ECO:0000256" key="5">
    <source>
        <dbReference type="ARBA" id="ARBA00023211"/>
    </source>
</evidence>
<dbReference type="Gene3D" id="3.40.50.970">
    <property type="match status" value="2"/>
</dbReference>
<dbReference type="InterPro" id="IPR012001">
    <property type="entry name" value="Thiamin_PyroP_enz_TPP-bd_dom"/>
</dbReference>
<dbReference type="GO" id="GO:0030976">
    <property type="term" value="F:thiamine pyrophosphate binding"/>
    <property type="evidence" value="ECO:0007669"/>
    <property type="project" value="InterPro"/>
</dbReference>
<dbReference type="InterPro" id="IPR032264">
    <property type="entry name" value="MenD_middle"/>
</dbReference>
<dbReference type="Pfam" id="PF02776">
    <property type="entry name" value="TPP_enzyme_N"/>
    <property type="match status" value="1"/>
</dbReference>
<gene>
    <name evidence="9" type="ORF">UFOPK3573_00094</name>
</gene>
<evidence type="ECO:0000256" key="3">
    <source>
        <dbReference type="ARBA" id="ARBA00022842"/>
    </source>
</evidence>
<evidence type="ECO:0000313" key="9">
    <source>
        <dbReference type="EMBL" id="CAB4891198.1"/>
    </source>
</evidence>
<evidence type="ECO:0000259" key="7">
    <source>
        <dbReference type="Pfam" id="PF02776"/>
    </source>
</evidence>
<dbReference type="PANTHER" id="PTHR42916">
    <property type="entry name" value="2-SUCCINYL-5-ENOLPYRUVYL-6-HYDROXY-3-CYCLOHEXENE-1-CARBOXYLATE SYNTHASE"/>
    <property type="match status" value="1"/>
</dbReference>
<sequence length="537" mass="57512">MALAIAARSELKLHVFHDERSASFAALGIGLSSKGGKLMPAILLCTSGTAAVEFHAAVVEAHYASIPMLVCTADRPPELQGVGAPQTIDQQNLYGASTRLFVDAGVADDTERDNWRQLAQEVLSAAVQTDAGPVHLNLPFREPLVGIAEELPPTIGSFLDRSIEDQQSISDDLLRKLSAACERENGVIVAGNGIDNPKLVLKLAHQLQWPVFADSRSGCRVDENNAFGATIVSNADVLLRDAPTAQSCVPRVVLRFGEPPVSKVVNSWLRESYCTYLAVSETLQLIDPDGIVAEHVVAQASYVCESLIAAVPVKPQTVWITNWAKMQATCSAVLGSMWNDESELTEPSIARTLVEVLPADSNLVLSSSMPVRDVEWFSAPRVGVKVLSNRGVNGIDGVVSTAVGVAAESGKLTALLIGDIALLHDTNGMLNLMQREVDLKLVVVDNKGGGIFSFLPQSTTLDSQKFEQLFGTPHNVDLGLLAQAHGLPIVTVKTVSQLKEALLQTGSWVIIVNTDRLQNVADHDAVYTAVAKALRDE</sequence>
<keyword evidence="5" id="KW-0464">Manganese</keyword>
<dbReference type="CDD" id="cd02009">
    <property type="entry name" value="TPP_SHCHC_synthase"/>
    <property type="match status" value="1"/>
</dbReference>
<evidence type="ECO:0000256" key="4">
    <source>
        <dbReference type="ARBA" id="ARBA00023052"/>
    </source>
</evidence>
<evidence type="ECO:0000256" key="2">
    <source>
        <dbReference type="ARBA" id="ARBA00022723"/>
    </source>
</evidence>
<dbReference type="NCBIfam" id="TIGR00173">
    <property type="entry name" value="menD"/>
    <property type="match status" value="1"/>
</dbReference>
<dbReference type="EMBL" id="CAFBMJ010000003">
    <property type="protein sequence ID" value="CAB4891198.1"/>
    <property type="molecule type" value="Genomic_DNA"/>
</dbReference>
<dbReference type="InterPro" id="IPR011766">
    <property type="entry name" value="TPP_enzyme_TPP-bd"/>
</dbReference>
<dbReference type="GO" id="GO:0070204">
    <property type="term" value="F:2-succinyl-5-enolpyruvyl-6-hydroxy-3-cyclohexene-1-carboxylic-acid synthase activity"/>
    <property type="evidence" value="ECO:0007669"/>
    <property type="project" value="InterPro"/>
</dbReference>
<evidence type="ECO:0000259" key="6">
    <source>
        <dbReference type="Pfam" id="PF02775"/>
    </source>
</evidence>
<dbReference type="SUPFAM" id="SSF52518">
    <property type="entry name" value="Thiamin diphosphate-binding fold (THDP-binding)"/>
    <property type="match status" value="2"/>
</dbReference>
<protein>
    <submittedName>
        <fullName evidence="9">Unannotated protein</fullName>
    </submittedName>
</protein>
<dbReference type="InterPro" id="IPR029061">
    <property type="entry name" value="THDP-binding"/>
</dbReference>
<feature type="domain" description="Thiamine pyrophosphate enzyme N-terminal TPP-binding" evidence="7">
    <location>
        <begin position="4"/>
        <end position="92"/>
    </location>
</feature>
<evidence type="ECO:0000256" key="1">
    <source>
        <dbReference type="ARBA" id="ARBA00022679"/>
    </source>
</evidence>
<dbReference type="InterPro" id="IPR004433">
    <property type="entry name" value="MenaQ_synth_MenD"/>
</dbReference>
<keyword evidence="4" id="KW-0786">Thiamine pyrophosphate</keyword>
<dbReference type="PIRSF" id="PIRSF004983">
    <property type="entry name" value="MenD"/>
    <property type="match status" value="1"/>
</dbReference>
<dbReference type="PANTHER" id="PTHR42916:SF1">
    <property type="entry name" value="PROTEIN PHYLLO, CHLOROPLASTIC"/>
    <property type="match status" value="1"/>
</dbReference>
<keyword evidence="3" id="KW-0460">Magnesium</keyword>